<accession>A0ABM0MLU8</accession>
<sequence length="156" mass="17185">MNINFVSYVNLATKALPMLSESNGSIAVVSAGTSLFSLPGVIAHSASKQALNGFFEGFRLELNYKELNVSVTLLFLGGVATDHAIDLVQDRDMLAQFGDPDEAAAFIMKATSSKQTWAYYPWAAVRIPEIIHTISRDLCDIMMTNSFFPMLRMLKI</sequence>
<dbReference type="PANTHER" id="PTHR44279:SF2">
    <property type="entry name" value="HYDROXYSTEROID (11-BETA) DEHYDROGENASE 1-LIKE B-RELATED"/>
    <property type="match status" value="1"/>
</dbReference>
<dbReference type="InterPro" id="IPR051253">
    <property type="entry name" value="11-beta-HSD"/>
</dbReference>
<dbReference type="InterPro" id="IPR036291">
    <property type="entry name" value="NAD(P)-bd_dom_sf"/>
</dbReference>
<keyword evidence="1" id="KW-1185">Reference proteome</keyword>
<protein>
    <submittedName>
        <fullName evidence="2">Hydroxysteroid 11-beta-dehydrogenase 1-like protein-like</fullName>
    </submittedName>
</protein>
<organism evidence="1 2">
    <name type="scientific">Saccoglossus kowalevskii</name>
    <name type="common">Acorn worm</name>
    <dbReference type="NCBI Taxonomy" id="10224"/>
    <lineage>
        <taxon>Eukaryota</taxon>
        <taxon>Metazoa</taxon>
        <taxon>Hemichordata</taxon>
        <taxon>Enteropneusta</taxon>
        <taxon>Harrimaniidae</taxon>
        <taxon>Saccoglossus</taxon>
    </lineage>
</organism>
<gene>
    <name evidence="2" type="primary">LOC100374638</name>
</gene>
<dbReference type="PANTHER" id="PTHR44279">
    <property type="entry name" value="HYDROXYSTEROID (11-BETA) DEHYDROGENASE 1-LIKE B-RELATED"/>
    <property type="match status" value="1"/>
</dbReference>
<dbReference type="RefSeq" id="XP_006820989.1">
    <property type="nucleotide sequence ID" value="XM_006820926.1"/>
</dbReference>
<evidence type="ECO:0000313" key="2">
    <source>
        <dbReference type="RefSeq" id="XP_006820989.1"/>
    </source>
</evidence>
<evidence type="ECO:0000313" key="1">
    <source>
        <dbReference type="Proteomes" id="UP000694865"/>
    </source>
</evidence>
<dbReference type="GeneID" id="100374638"/>
<dbReference type="Proteomes" id="UP000694865">
    <property type="component" value="Unplaced"/>
</dbReference>
<dbReference type="Gene3D" id="3.40.50.720">
    <property type="entry name" value="NAD(P)-binding Rossmann-like Domain"/>
    <property type="match status" value="1"/>
</dbReference>
<name>A0ABM0MLU8_SACKO</name>
<dbReference type="PRINTS" id="PR00081">
    <property type="entry name" value="GDHRDH"/>
</dbReference>
<dbReference type="Pfam" id="PF00106">
    <property type="entry name" value="adh_short"/>
    <property type="match status" value="1"/>
</dbReference>
<reference evidence="2" key="1">
    <citation type="submission" date="2025-08" db="UniProtKB">
        <authorList>
            <consortium name="RefSeq"/>
        </authorList>
    </citation>
    <scope>IDENTIFICATION</scope>
    <source>
        <tissue evidence="2">Testes</tissue>
    </source>
</reference>
<dbReference type="SUPFAM" id="SSF51735">
    <property type="entry name" value="NAD(P)-binding Rossmann-fold domains"/>
    <property type="match status" value="1"/>
</dbReference>
<proteinExistence type="predicted"/>
<dbReference type="InterPro" id="IPR002347">
    <property type="entry name" value="SDR_fam"/>
</dbReference>